<comment type="similarity">
    <text evidence="1">Belongs to the P(II) protein family.</text>
</comment>
<reference evidence="2 3" key="1">
    <citation type="submission" date="2016-11" db="EMBL/GenBank/DDBJ databases">
        <title>Draft Genome Sequences of Nine Cyanobacterial Strains from Diverse Habitats.</title>
        <authorList>
            <person name="Zhu T."/>
            <person name="Hou S."/>
            <person name="Lu X."/>
            <person name="Hess W.R."/>
        </authorList>
    </citation>
    <scope>NUCLEOTIDE SEQUENCE [LARGE SCALE GENOMIC DNA]</scope>
    <source>
        <strain evidence="2 3">NIES-593</strain>
    </source>
</reference>
<dbReference type="EMBL" id="MRCB01000004">
    <property type="protein sequence ID" value="OKH25204.1"/>
    <property type="molecule type" value="Genomic_DNA"/>
</dbReference>
<dbReference type="GO" id="GO:0006808">
    <property type="term" value="P:regulation of nitrogen utilization"/>
    <property type="evidence" value="ECO:0007669"/>
    <property type="project" value="InterPro"/>
</dbReference>
<evidence type="ECO:0000256" key="1">
    <source>
        <dbReference type="RuleBase" id="RU003936"/>
    </source>
</evidence>
<protein>
    <submittedName>
        <fullName evidence="2">p-II family nitrogen regulator</fullName>
    </submittedName>
</protein>
<dbReference type="InterPro" id="IPR015867">
    <property type="entry name" value="N-reg_PII/ATP_PRibTrfase_C"/>
</dbReference>
<dbReference type="PROSITE" id="PS51343">
    <property type="entry name" value="PII_GLNB_DOM"/>
    <property type="match status" value="1"/>
</dbReference>
<dbReference type="OrthoDB" id="9802729at2"/>
<dbReference type="GO" id="GO:0005524">
    <property type="term" value="F:ATP binding"/>
    <property type="evidence" value="ECO:0007669"/>
    <property type="project" value="TreeGrafter"/>
</dbReference>
<evidence type="ECO:0000313" key="3">
    <source>
        <dbReference type="Proteomes" id="UP000186868"/>
    </source>
</evidence>
<dbReference type="AlphaFoldDB" id="A0A1U7HNS5"/>
<dbReference type="Gene3D" id="3.30.70.120">
    <property type="match status" value="1"/>
</dbReference>
<dbReference type="Proteomes" id="UP000186868">
    <property type="component" value="Unassembled WGS sequence"/>
</dbReference>
<dbReference type="GO" id="GO:0005829">
    <property type="term" value="C:cytosol"/>
    <property type="evidence" value="ECO:0007669"/>
    <property type="project" value="TreeGrafter"/>
</dbReference>
<comment type="caution">
    <text evidence="2">The sequence shown here is derived from an EMBL/GenBank/DDBJ whole genome shotgun (WGS) entry which is preliminary data.</text>
</comment>
<dbReference type="InterPro" id="IPR011322">
    <property type="entry name" value="N-reg_PII-like_a/b"/>
</dbReference>
<evidence type="ECO:0000313" key="2">
    <source>
        <dbReference type="EMBL" id="OKH25204.1"/>
    </source>
</evidence>
<dbReference type="PANTHER" id="PTHR30115:SF11">
    <property type="entry name" value="NITROGEN REGULATORY PROTEIN P-II HOMOLOG"/>
    <property type="match status" value="1"/>
</dbReference>
<dbReference type="PANTHER" id="PTHR30115">
    <property type="entry name" value="NITROGEN REGULATORY PROTEIN P-II"/>
    <property type="match status" value="1"/>
</dbReference>
<dbReference type="InterPro" id="IPR002187">
    <property type="entry name" value="N-reg_PII"/>
</dbReference>
<dbReference type="PRINTS" id="PR00340">
    <property type="entry name" value="PIIGLNB"/>
</dbReference>
<dbReference type="Pfam" id="PF00543">
    <property type="entry name" value="P-II"/>
    <property type="match status" value="1"/>
</dbReference>
<accession>A0A1U7HNS5</accession>
<name>A0A1U7HNS5_9CYAN</name>
<dbReference type="PROSITE" id="PS00638">
    <property type="entry name" value="PII_GLNB_CTER"/>
    <property type="match status" value="1"/>
</dbReference>
<dbReference type="InterPro" id="IPR017918">
    <property type="entry name" value="N-reg_PII_CS"/>
</dbReference>
<dbReference type="GO" id="GO:0030234">
    <property type="term" value="F:enzyme regulator activity"/>
    <property type="evidence" value="ECO:0007669"/>
    <property type="project" value="InterPro"/>
</dbReference>
<sequence>MKEVMAVIRPNKITPTKEALVAAGFPAFNAIKVVGRGKQAVDFQLCANLNEHPEDSSDVLSILARGPQLLAKRLISVVVPDDKVAKVVETLIAANQTGNPGDGKIFVLPVEEAVRVSNGVTGAIAVDEMTG</sequence>
<proteinExistence type="inferred from homology"/>
<organism evidence="2 3">
    <name type="scientific">Hydrococcus rivularis NIES-593</name>
    <dbReference type="NCBI Taxonomy" id="1921803"/>
    <lineage>
        <taxon>Bacteria</taxon>
        <taxon>Bacillati</taxon>
        <taxon>Cyanobacteriota</taxon>
        <taxon>Cyanophyceae</taxon>
        <taxon>Pleurocapsales</taxon>
        <taxon>Hydrococcaceae</taxon>
        <taxon>Hydrococcus</taxon>
    </lineage>
</organism>
<dbReference type="SMART" id="SM00938">
    <property type="entry name" value="P-II"/>
    <property type="match status" value="1"/>
</dbReference>
<gene>
    <name evidence="2" type="ORF">NIES593_05425</name>
</gene>
<keyword evidence="3" id="KW-1185">Reference proteome</keyword>
<dbReference type="STRING" id="1921803.NIES593_05425"/>
<dbReference type="SUPFAM" id="SSF54913">
    <property type="entry name" value="GlnB-like"/>
    <property type="match status" value="1"/>
</dbReference>